<proteinExistence type="predicted"/>
<reference evidence="2" key="1">
    <citation type="submission" date="2022-09" db="EMBL/GenBank/DDBJ databases">
        <title>Culturomic study of gut microbiota in children with autism spectrum disorder.</title>
        <authorList>
            <person name="Efimov B.A."/>
            <person name="Chaplin A.V."/>
            <person name="Sokolova S.R."/>
            <person name="Pikina A.P."/>
            <person name="Korzhanova M."/>
            <person name="Belova V."/>
            <person name="Korostin D."/>
        </authorList>
    </citation>
    <scope>NUCLEOTIDE SEQUENCE</scope>
    <source>
        <strain evidence="2">ASD5510</strain>
    </source>
</reference>
<dbReference type="Proteomes" id="UP001065549">
    <property type="component" value="Unassembled WGS sequence"/>
</dbReference>
<evidence type="ECO:0000313" key="3">
    <source>
        <dbReference type="Proteomes" id="UP001065549"/>
    </source>
</evidence>
<protein>
    <recommendedName>
        <fullName evidence="4">DUF11 domain-containing protein</fullName>
    </recommendedName>
</protein>
<evidence type="ECO:0008006" key="4">
    <source>
        <dbReference type="Google" id="ProtNLM"/>
    </source>
</evidence>
<keyword evidence="1" id="KW-0732">Signal</keyword>
<accession>A0A9J6QRZ4</accession>
<dbReference type="AlphaFoldDB" id="A0A9J6QRZ4"/>
<name>A0A9J6QRZ4_9FIRM</name>
<dbReference type="EMBL" id="JAOSHN010000004">
    <property type="protein sequence ID" value="MCU7378733.1"/>
    <property type="molecule type" value="Genomic_DNA"/>
</dbReference>
<dbReference type="RefSeq" id="WP_148395536.1">
    <property type="nucleotide sequence ID" value="NZ_JAJAGH010000001.1"/>
</dbReference>
<evidence type="ECO:0000256" key="1">
    <source>
        <dbReference type="SAM" id="SignalP"/>
    </source>
</evidence>
<sequence length="189" mass="20141">MEQRQNKQKNMAWKTAAVLFCLCLISLWALSGTLAKYVSSDTAGEKARAASVVFHVKDQDGVKSLDLTSELALAGLQPGQKKTLPFSVVNYEGSAISETAMEYTISIETTGNLPLTYSLQADSGGLDSPAASPSEKATWSGGKLPAAAKETHSYTLTVQWPSDKNSAEYSAEIDSVYLNVEAVQKTPGA</sequence>
<evidence type="ECO:0000313" key="2">
    <source>
        <dbReference type="EMBL" id="MCU7378733.1"/>
    </source>
</evidence>
<keyword evidence="3" id="KW-1185">Reference proteome</keyword>
<organism evidence="2 3">
    <name type="scientific">Hominibacterium faecale</name>
    <dbReference type="NCBI Taxonomy" id="2839743"/>
    <lineage>
        <taxon>Bacteria</taxon>
        <taxon>Bacillati</taxon>
        <taxon>Bacillota</taxon>
        <taxon>Clostridia</taxon>
        <taxon>Peptostreptococcales</taxon>
        <taxon>Anaerovoracaceae</taxon>
        <taxon>Hominibacterium</taxon>
    </lineage>
</organism>
<comment type="caution">
    <text evidence="2">The sequence shown here is derived from an EMBL/GenBank/DDBJ whole genome shotgun (WGS) entry which is preliminary data.</text>
</comment>
<feature type="signal peptide" evidence="1">
    <location>
        <begin position="1"/>
        <end position="31"/>
    </location>
</feature>
<feature type="chain" id="PRO_5039924437" description="DUF11 domain-containing protein" evidence="1">
    <location>
        <begin position="32"/>
        <end position="189"/>
    </location>
</feature>
<gene>
    <name evidence="2" type="ORF">OBO34_10245</name>
</gene>